<keyword evidence="4" id="KW-1133">Transmembrane helix</keyword>
<reference evidence="7" key="1">
    <citation type="submission" date="2022-03" db="EMBL/GenBank/DDBJ databases">
        <authorList>
            <person name="Martin C."/>
        </authorList>
    </citation>
    <scope>NUCLEOTIDE SEQUENCE</scope>
</reference>
<keyword evidence="8" id="KW-1185">Reference proteome</keyword>
<dbReference type="InterPro" id="IPR034269">
    <property type="entry name" value="At5g42320_M14_CPD"/>
</dbReference>
<dbReference type="OrthoDB" id="3626597at2759"/>
<dbReference type="GO" id="GO:0006508">
    <property type="term" value="P:proteolysis"/>
    <property type="evidence" value="ECO:0007669"/>
    <property type="project" value="InterPro"/>
</dbReference>
<dbReference type="PROSITE" id="PS52035">
    <property type="entry name" value="PEPTIDASE_M14"/>
    <property type="match status" value="1"/>
</dbReference>
<accession>A0A8S4PF41</accession>
<evidence type="ECO:0000256" key="4">
    <source>
        <dbReference type="SAM" id="Phobius"/>
    </source>
</evidence>
<dbReference type="InterPro" id="IPR000834">
    <property type="entry name" value="Peptidase_M14"/>
</dbReference>
<sequence length="412" mass="47713">MPSFFSSYIIFILVQGLAHSRDVKPVQERYLPDYKIYHNLTQIMNHVKLLEQNNPSYMKVDWSYKSRLGNPQMLIILKNHNTTNSPKLRMLLSFGEHSREFLPVESAFHLLTNITNGLAAPIRSQQYKYSALIISKIEMYIVIMMNPDGRLYVERTKNYCWRGTSEGVDLNRNFDWQFGGMGSSADKYDEEYRGEKPFSEPECRVLTELTMQYKFDAFFSLHSGIQQIYIPYADTLSKKTRRQPKNVSGMLQLAQQISDATGNVYKYGLSWQLNDYTADGTLFDYMAGVRKIPYSLAIELWGGGDTKDSKCFDLFNPPSAQLKRVLIKIHKVYESLFIYLINSQRRSISRIQHPELETPPLTLGYILLSAVIFLTVIVAFHHRLPTCLRLYPRRRIVSLRSLSSTFSTALIR</sequence>
<evidence type="ECO:0000259" key="6">
    <source>
        <dbReference type="PROSITE" id="PS52035"/>
    </source>
</evidence>
<evidence type="ECO:0000313" key="7">
    <source>
        <dbReference type="EMBL" id="CAH1792837.1"/>
    </source>
</evidence>
<evidence type="ECO:0000256" key="5">
    <source>
        <dbReference type="SAM" id="SignalP"/>
    </source>
</evidence>
<keyword evidence="5" id="KW-0732">Signal</keyword>
<dbReference type="SUPFAM" id="SSF53187">
    <property type="entry name" value="Zn-dependent exopeptidases"/>
    <property type="match status" value="1"/>
</dbReference>
<dbReference type="GO" id="GO:0005615">
    <property type="term" value="C:extracellular space"/>
    <property type="evidence" value="ECO:0007669"/>
    <property type="project" value="TreeGrafter"/>
</dbReference>
<comment type="cofactor">
    <cofactor evidence="1">
        <name>Zn(2+)</name>
        <dbReference type="ChEBI" id="CHEBI:29105"/>
    </cofactor>
</comment>
<feature type="signal peptide" evidence="5">
    <location>
        <begin position="1"/>
        <end position="20"/>
    </location>
</feature>
<dbReference type="Proteomes" id="UP000749559">
    <property type="component" value="Unassembled WGS sequence"/>
</dbReference>
<gene>
    <name evidence="7" type="ORF">OFUS_LOCUS17761</name>
</gene>
<feature type="domain" description="Peptidase M14" evidence="6">
    <location>
        <begin position="36"/>
        <end position="340"/>
    </location>
</feature>
<evidence type="ECO:0000313" key="8">
    <source>
        <dbReference type="Proteomes" id="UP000749559"/>
    </source>
</evidence>
<feature type="active site" description="Proton donor/acceptor" evidence="3">
    <location>
        <position position="299"/>
    </location>
</feature>
<feature type="transmembrane region" description="Helical" evidence="4">
    <location>
        <begin position="363"/>
        <end position="384"/>
    </location>
</feature>
<dbReference type="EMBL" id="CAIIXF020000008">
    <property type="protein sequence ID" value="CAH1792837.1"/>
    <property type="molecule type" value="Genomic_DNA"/>
</dbReference>
<proteinExistence type="inferred from homology"/>
<name>A0A8S4PF41_OWEFU</name>
<dbReference type="GO" id="GO:0004181">
    <property type="term" value="F:metallocarboxypeptidase activity"/>
    <property type="evidence" value="ECO:0007669"/>
    <property type="project" value="InterPro"/>
</dbReference>
<keyword evidence="4" id="KW-0472">Membrane</keyword>
<comment type="similarity">
    <text evidence="2 3">Belongs to the peptidase M14 family.</text>
</comment>
<comment type="caution">
    <text evidence="7">The sequence shown here is derived from an EMBL/GenBank/DDBJ whole genome shotgun (WGS) entry which is preliminary data.</text>
</comment>
<dbReference type="PANTHER" id="PTHR11705">
    <property type="entry name" value="PROTEASE FAMILY M14 CARBOXYPEPTIDASE A,B"/>
    <property type="match status" value="1"/>
</dbReference>
<evidence type="ECO:0000256" key="1">
    <source>
        <dbReference type="ARBA" id="ARBA00001947"/>
    </source>
</evidence>
<organism evidence="7 8">
    <name type="scientific">Owenia fusiformis</name>
    <name type="common">Polychaete worm</name>
    <dbReference type="NCBI Taxonomy" id="6347"/>
    <lineage>
        <taxon>Eukaryota</taxon>
        <taxon>Metazoa</taxon>
        <taxon>Spiralia</taxon>
        <taxon>Lophotrochozoa</taxon>
        <taxon>Annelida</taxon>
        <taxon>Polychaeta</taxon>
        <taxon>Sedentaria</taxon>
        <taxon>Canalipalpata</taxon>
        <taxon>Sabellida</taxon>
        <taxon>Oweniida</taxon>
        <taxon>Oweniidae</taxon>
        <taxon>Owenia</taxon>
    </lineage>
</organism>
<feature type="chain" id="PRO_5035894248" description="Peptidase M14 domain-containing protein" evidence="5">
    <location>
        <begin position="21"/>
        <end position="412"/>
    </location>
</feature>
<dbReference type="PANTHER" id="PTHR11705:SF119">
    <property type="entry name" value="OS02G0119300 PROTEIN"/>
    <property type="match status" value="1"/>
</dbReference>
<evidence type="ECO:0000256" key="3">
    <source>
        <dbReference type="PROSITE-ProRule" id="PRU01379"/>
    </source>
</evidence>
<dbReference type="GO" id="GO:0008270">
    <property type="term" value="F:zinc ion binding"/>
    <property type="evidence" value="ECO:0007669"/>
    <property type="project" value="InterPro"/>
</dbReference>
<dbReference type="CDD" id="cd06227">
    <property type="entry name" value="M14-CPA-like"/>
    <property type="match status" value="1"/>
</dbReference>
<dbReference type="SMART" id="SM00631">
    <property type="entry name" value="Zn_pept"/>
    <property type="match status" value="1"/>
</dbReference>
<dbReference type="Gene3D" id="3.40.630.10">
    <property type="entry name" value="Zn peptidases"/>
    <property type="match status" value="1"/>
</dbReference>
<dbReference type="AlphaFoldDB" id="A0A8S4PF41"/>
<dbReference type="Pfam" id="PF00246">
    <property type="entry name" value="Peptidase_M14"/>
    <property type="match status" value="1"/>
</dbReference>
<keyword evidence="4" id="KW-0812">Transmembrane</keyword>
<protein>
    <recommendedName>
        <fullName evidence="6">Peptidase M14 domain-containing protein</fullName>
    </recommendedName>
</protein>
<evidence type="ECO:0000256" key="2">
    <source>
        <dbReference type="ARBA" id="ARBA00005988"/>
    </source>
</evidence>